<evidence type="ECO:0000313" key="1">
    <source>
        <dbReference type="EMBL" id="KAK2167175.1"/>
    </source>
</evidence>
<proteinExistence type="predicted"/>
<keyword evidence="2" id="KW-1185">Reference proteome</keyword>
<comment type="caution">
    <text evidence="1">The sequence shown here is derived from an EMBL/GenBank/DDBJ whole genome shotgun (WGS) entry which is preliminary data.</text>
</comment>
<dbReference type="EMBL" id="JAODUO010001286">
    <property type="protein sequence ID" value="KAK2167175.1"/>
    <property type="molecule type" value="Genomic_DNA"/>
</dbReference>
<evidence type="ECO:0000313" key="2">
    <source>
        <dbReference type="Proteomes" id="UP001209878"/>
    </source>
</evidence>
<accession>A0AAD9KAP0</accession>
<organism evidence="1 2">
    <name type="scientific">Ridgeia piscesae</name>
    <name type="common">Tubeworm</name>
    <dbReference type="NCBI Taxonomy" id="27915"/>
    <lineage>
        <taxon>Eukaryota</taxon>
        <taxon>Metazoa</taxon>
        <taxon>Spiralia</taxon>
        <taxon>Lophotrochozoa</taxon>
        <taxon>Annelida</taxon>
        <taxon>Polychaeta</taxon>
        <taxon>Sedentaria</taxon>
        <taxon>Canalipalpata</taxon>
        <taxon>Sabellida</taxon>
        <taxon>Siboglinidae</taxon>
        <taxon>Ridgeia</taxon>
    </lineage>
</organism>
<name>A0AAD9KAP0_RIDPI</name>
<protein>
    <submittedName>
        <fullName evidence="1">Uncharacterized protein</fullName>
    </submittedName>
</protein>
<sequence>MRDKCKIIINEQLVAFIPKMLCCLAGHW</sequence>
<dbReference type="Proteomes" id="UP001209878">
    <property type="component" value="Unassembled WGS sequence"/>
</dbReference>
<reference evidence="1" key="1">
    <citation type="journal article" date="2023" name="Mol. Biol. Evol.">
        <title>Third-Generation Sequencing Reveals the Adaptive Role of the Epigenome in Three Deep-Sea Polychaetes.</title>
        <authorList>
            <person name="Perez M."/>
            <person name="Aroh O."/>
            <person name="Sun Y."/>
            <person name="Lan Y."/>
            <person name="Juniper S.K."/>
            <person name="Young C.R."/>
            <person name="Angers B."/>
            <person name="Qian P.Y."/>
        </authorList>
    </citation>
    <scope>NUCLEOTIDE SEQUENCE</scope>
    <source>
        <strain evidence="1">R07B-5</strain>
    </source>
</reference>
<dbReference type="AlphaFoldDB" id="A0AAD9KAP0"/>
<gene>
    <name evidence="1" type="ORF">NP493_1286g00031</name>
</gene>